<dbReference type="RefSeq" id="XP_028566239.1">
    <property type="nucleotide sequence ID" value="XM_028710406.1"/>
</dbReference>
<feature type="compositionally biased region" description="Basic and acidic residues" evidence="3">
    <location>
        <begin position="1"/>
        <end position="11"/>
    </location>
</feature>
<evidence type="ECO:0000256" key="3">
    <source>
        <dbReference type="SAM" id="MobiDB-lite"/>
    </source>
</evidence>
<dbReference type="GeneID" id="114586695"/>
<dbReference type="OrthoDB" id="8947092at2759"/>
<dbReference type="OMA" id="PWKDKDD"/>
<feature type="compositionally biased region" description="Basic and acidic residues" evidence="3">
    <location>
        <begin position="427"/>
        <end position="436"/>
    </location>
</feature>
<keyword evidence="4" id="KW-0472">Membrane</keyword>
<dbReference type="CTD" id="57326"/>
<dbReference type="Ensembl" id="ENSPMRT00000026084.1">
    <property type="protein sequence ID" value="ENSPMRP00000024583.1"/>
    <property type="gene ID" value="ENSPMRG00000015884.1"/>
</dbReference>
<organism evidence="5 6">
    <name type="scientific">Podarcis muralis</name>
    <name type="common">Wall lizard</name>
    <name type="synonym">Lacerta muralis</name>
    <dbReference type="NCBI Taxonomy" id="64176"/>
    <lineage>
        <taxon>Eukaryota</taxon>
        <taxon>Metazoa</taxon>
        <taxon>Chordata</taxon>
        <taxon>Craniata</taxon>
        <taxon>Vertebrata</taxon>
        <taxon>Euteleostomi</taxon>
        <taxon>Lepidosauria</taxon>
        <taxon>Squamata</taxon>
        <taxon>Bifurcata</taxon>
        <taxon>Unidentata</taxon>
        <taxon>Episquamata</taxon>
        <taxon>Laterata</taxon>
        <taxon>Lacertibaenia</taxon>
        <taxon>Lacertidae</taxon>
        <taxon>Podarcis</taxon>
    </lineage>
</organism>
<protein>
    <submittedName>
        <fullName evidence="5">PBX homeobox interacting protein 1</fullName>
    </submittedName>
</protein>
<evidence type="ECO:0000256" key="1">
    <source>
        <dbReference type="ARBA" id="ARBA00023054"/>
    </source>
</evidence>
<evidence type="ECO:0000256" key="4">
    <source>
        <dbReference type="SAM" id="Phobius"/>
    </source>
</evidence>
<dbReference type="AlphaFoldDB" id="A0A670JIH4"/>
<reference evidence="5" key="2">
    <citation type="submission" date="2025-08" db="UniProtKB">
        <authorList>
            <consortium name="Ensembl"/>
        </authorList>
    </citation>
    <scope>IDENTIFICATION</scope>
</reference>
<feature type="compositionally biased region" description="Basic residues" evidence="3">
    <location>
        <begin position="437"/>
        <end position="451"/>
    </location>
</feature>
<gene>
    <name evidence="5" type="primary">PBXIP1</name>
</gene>
<accession>A0A670JIH4</accession>
<feature type="transmembrane region" description="Helical" evidence="4">
    <location>
        <begin position="179"/>
        <end position="199"/>
    </location>
</feature>
<feature type="compositionally biased region" description="Basic and acidic residues" evidence="3">
    <location>
        <begin position="452"/>
        <end position="472"/>
    </location>
</feature>
<dbReference type="Proteomes" id="UP000472272">
    <property type="component" value="Chromosome 16"/>
</dbReference>
<feature type="region of interest" description="Disordered" evidence="3">
    <location>
        <begin position="633"/>
        <end position="669"/>
    </location>
</feature>
<evidence type="ECO:0000313" key="6">
    <source>
        <dbReference type="Proteomes" id="UP000472272"/>
    </source>
</evidence>
<keyword evidence="4" id="KW-1133">Transmembrane helix</keyword>
<dbReference type="PANTHER" id="PTHR28638">
    <property type="entry name" value="CELL CYCLE PROGRESSION PROTEIN 1"/>
    <property type="match status" value="1"/>
</dbReference>
<dbReference type="KEGG" id="pmua:114586695"/>
<reference evidence="5 6" key="1">
    <citation type="journal article" date="2019" name="Proc. Natl. Acad. Sci. U.S.A.">
        <title>Regulatory changes in pterin and carotenoid genes underlie balanced color polymorphisms in the wall lizard.</title>
        <authorList>
            <person name="Andrade P."/>
            <person name="Pinho C."/>
            <person name="Perez I de Lanuza G."/>
            <person name="Afonso S."/>
            <person name="Brejcha J."/>
            <person name="Rubin C.J."/>
            <person name="Wallerman O."/>
            <person name="Pereira P."/>
            <person name="Sabatino S.J."/>
            <person name="Bellati A."/>
            <person name="Pellitteri-Rosa D."/>
            <person name="Bosakova Z."/>
            <person name="Bunikis I."/>
            <person name="Carretero M.A."/>
            <person name="Feiner N."/>
            <person name="Marsik P."/>
            <person name="Pauperio F."/>
            <person name="Salvi D."/>
            <person name="Soler L."/>
            <person name="While G.M."/>
            <person name="Uller T."/>
            <person name="Font E."/>
            <person name="Andersson L."/>
            <person name="Carneiro M."/>
        </authorList>
    </citation>
    <scope>NUCLEOTIDE SEQUENCE</scope>
</reference>
<dbReference type="GO" id="GO:0003714">
    <property type="term" value="F:transcription corepressor activity"/>
    <property type="evidence" value="ECO:0007669"/>
    <property type="project" value="Ensembl"/>
</dbReference>
<feature type="region of interest" description="Disordered" evidence="3">
    <location>
        <begin position="213"/>
        <end position="240"/>
    </location>
</feature>
<feature type="region of interest" description="Disordered" evidence="3">
    <location>
        <begin position="421"/>
        <end position="513"/>
    </location>
</feature>
<dbReference type="InterPro" id="IPR051990">
    <property type="entry name" value="CCPG1/PBIP1"/>
</dbReference>
<reference evidence="5" key="3">
    <citation type="submission" date="2025-09" db="UniProtKB">
        <authorList>
            <consortium name="Ensembl"/>
        </authorList>
    </citation>
    <scope>IDENTIFICATION</scope>
</reference>
<feature type="compositionally biased region" description="Basic and acidic residues" evidence="3">
    <location>
        <begin position="48"/>
        <end position="59"/>
    </location>
</feature>
<dbReference type="GeneTree" id="ENSGT00940000162147"/>
<evidence type="ECO:0000256" key="2">
    <source>
        <dbReference type="SAM" id="Coils"/>
    </source>
</evidence>
<dbReference type="GO" id="GO:0140297">
    <property type="term" value="F:DNA-binding transcription factor binding"/>
    <property type="evidence" value="ECO:0007669"/>
    <property type="project" value="Ensembl"/>
</dbReference>
<dbReference type="GO" id="GO:0016020">
    <property type="term" value="C:membrane"/>
    <property type="evidence" value="ECO:0007669"/>
    <property type="project" value="TreeGrafter"/>
</dbReference>
<feature type="coiled-coil region" evidence="2">
    <location>
        <begin position="589"/>
        <end position="623"/>
    </location>
</feature>
<keyword evidence="6" id="KW-1185">Reference proteome</keyword>
<dbReference type="GO" id="GO:0005654">
    <property type="term" value="C:nucleoplasm"/>
    <property type="evidence" value="ECO:0007669"/>
    <property type="project" value="Ensembl"/>
</dbReference>
<feature type="compositionally biased region" description="Basic and acidic residues" evidence="3">
    <location>
        <begin position="649"/>
        <end position="661"/>
    </location>
</feature>
<evidence type="ECO:0000313" key="5">
    <source>
        <dbReference type="Ensembl" id="ENSPMRP00000024583.1"/>
    </source>
</evidence>
<dbReference type="PANTHER" id="PTHR28638:SF1">
    <property type="entry name" value="PRE-B-CELL LEUKEMIA TRANSCRIPTION FACTOR-INTERACTING PROTEIN 1"/>
    <property type="match status" value="1"/>
</dbReference>
<keyword evidence="1 2" id="KW-0175">Coiled coil</keyword>
<feature type="region of interest" description="Disordered" evidence="3">
    <location>
        <begin position="117"/>
        <end position="171"/>
    </location>
</feature>
<dbReference type="GO" id="GO:0030097">
    <property type="term" value="P:hemopoiesis"/>
    <property type="evidence" value="ECO:0007669"/>
    <property type="project" value="Ensembl"/>
</dbReference>
<name>A0A670JIH4_PODMU</name>
<feature type="compositionally biased region" description="Basic and acidic residues" evidence="3">
    <location>
        <begin position="492"/>
        <end position="504"/>
    </location>
</feature>
<feature type="region of interest" description="Disordered" evidence="3">
    <location>
        <begin position="345"/>
        <end position="375"/>
    </location>
</feature>
<dbReference type="GO" id="GO:0005829">
    <property type="term" value="C:cytosol"/>
    <property type="evidence" value="ECO:0007669"/>
    <property type="project" value="Ensembl"/>
</dbReference>
<feature type="region of interest" description="Disordered" evidence="3">
    <location>
        <begin position="1"/>
        <end position="84"/>
    </location>
</feature>
<feature type="coiled-coil region" evidence="2">
    <location>
        <begin position="268"/>
        <end position="302"/>
    </location>
</feature>
<proteinExistence type="predicted"/>
<keyword evidence="4" id="KW-0812">Transmembrane</keyword>
<feature type="compositionally biased region" description="Basic and acidic residues" evidence="3">
    <location>
        <begin position="133"/>
        <end position="143"/>
    </location>
</feature>
<sequence>MTDNSDSRESDNNSWVIAGSEALPVEDLGLETQAGSEPAQEETQAPLDESKTLVDRPDADGASQKGPGVVVDPSSEETPTVVKTPEAVLSHAKEASTCEAEEGSVPVPQGTVFIHKAGPLGEEEGNTSSSGEEASKERDVEGLRRRKGWDAPPVLPGAGRDRGAEAFEGDDGGLPRTKWLFGFLALLGLALLASLGVIFDQDDGPVDIFSTWSSSDSEEPLPGSVGVQDWPASPPREPPVGEELQRAKEAVMSSDGDRQSLDAMGLLLDKLAKENQDIRLMQAELQAQKEELQLLLRKTEGEALDFTSQRQNLAAENSRLAEALKRETASLLATRAELHLLQEKLAEAGDSKSQPRPEKLPSQDRQREKAERPEAEIRRLRSLLASVRRDLGRAFQKVPPGNVSEGLRKELDGVERRVAQELEGAEEGAKPSWKDGHKAKRGKERAWHKRHDGHEERKPTHHGEGPEKEHRPPYKAPKMGNDGPHRPRKHQGPRDAKSAKDGEHRKAKKPAEPGALWEALAKHPYRPPQGCAGVGECARQEGLEPVQKPRFLPMLQSYLAGLGWAEHYGGLVAALEGYFGNDGAFAHDRLSFVELLDEVEDALEELAEQLGGSEEEADNFEEVILRQLGAAPAGRFAQRDSSAQRHPKERNPEGHGRKNGRESTSWPHG</sequence>